<feature type="region of interest" description="Disordered" evidence="1">
    <location>
        <begin position="252"/>
        <end position="284"/>
    </location>
</feature>
<dbReference type="HOGENOM" id="CLU_460163_0_0_1"/>
<feature type="compositionally biased region" description="Low complexity" evidence="1">
    <location>
        <begin position="36"/>
        <end position="47"/>
    </location>
</feature>
<dbReference type="GO" id="GO:0006310">
    <property type="term" value="P:DNA recombination"/>
    <property type="evidence" value="ECO:0007669"/>
    <property type="project" value="TreeGrafter"/>
</dbReference>
<dbReference type="Proteomes" id="UP000015464">
    <property type="component" value="Unassembled WGS sequence"/>
</dbReference>
<feature type="compositionally biased region" description="Polar residues" evidence="1">
    <location>
        <begin position="424"/>
        <end position="438"/>
    </location>
</feature>
<dbReference type="STRING" id="653667.S9VYQ7"/>
<dbReference type="Gene3D" id="6.10.140.1020">
    <property type="match status" value="1"/>
</dbReference>
<organism evidence="2 3">
    <name type="scientific">Schizosaccharomyces cryophilus (strain OY26 / ATCC MYA-4695 / CBS 11777 / NBRC 106824 / NRRL Y48691)</name>
    <name type="common">Fission yeast</name>
    <dbReference type="NCBI Taxonomy" id="653667"/>
    <lineage>
        <taxon>Eukaryota</taxon>
        <taxon>Fungi</taxon>
        <taxon>Dikarya</taxon>
        <taxon>Ascomycota</taxon>
        <taxon>Taphrinomycotina</taxon>
        <taxon>Schizosaccharomycetes</taxon>
        <taxon>Schizosaccharomycetales</taxon>
        <taxon>Schizosaccharomycetaceae</taxon>
        <taxon>Schizosaccharomyces</taxon>
    </lineage>
</organism>
<reference evidence="2 3" key="1">
    <citation type="journal article" date="2011" name="Science">
        <title>Comparative functional genomics of the fission yeasts.</title>
        <authorList>
            <person name="Rhind N."/>
            <person name="Chen Z."/>
            <person name="Yassour M."/>
            <person name="Thompson D.A."/>
            <person name="Haas B.J."/>
            <person name="Habib N."/>
            <person name="Wapinski I."/>
            <person name="Roy S."/>
            <person name="Lin M.F."/>
            <person name="Heiman D.I."/>
            <person name="Young S.K."/>
            <person name="Furuya K."/>
            <person name="Guo Y."/>
            <person name="Pidoux A."/>
            <person name="Chen H.M."/>
            <person name="Robbertse B."/>
            <person name="Goldberg J.M."/>
            <person name="Aoki K."/>
            <person name="Bayne E.H."/>
            <person name="Berlin A.M."/>
            <person name="Desjardins C.A."/>
            <person name="Dobbs E."/>
            <person name="Dukaj L."/>
            <person name="Fan L."/>
            <person name="FitzGerald M.G."/>
            <person name="French C."/>
            <person name="Gujja S."/>
            <person name="Hansen K."/>
            <person name="Keifenheim D."/>
            <person name="Levin J.Z."/>
            <person name="Mosher R.A."/>
            <person name="Mueller C.A."/>
            <person name="Pfiffner J."/>
            <person name="Priest M."/>
            <person name="Russ C."/>
            <person name="Smialowska A."/>
            <person name="Swoboda P."/>
            <person name="Sykes S.M."/>
            <person name="Vaughn M."/>
            <person name="Vengrova S."/>
            <person name="Yoder R."/>
            <person name="Zeng Q."/>
            <person name="Allshire R."/>
            <person name="Baulcombe D."/>
            <person name="Birren B.W."/>
            <person name="Brown W."/>
            <person name="Ekwall K."/>
            <person name="Kellis M."/>
            <person name="Leatherwood J."/>
            <person name="Levin H."/>
            <person name="Margalit H."/>
            <person name="Martienssen R."/>
            <person name="Nieduszynski C.A."/>
            <person name="Spatafora J.W."/>
            <person name="Friedman N."/>
            <person name="Dalgaard J.Z."/>
            <person name="Baumann P."/>
            <person name="Niki H."/>
            <person name="Regev A."/>
            <person name="Nusbaum C."/>
        </authorList>
    </citation>
    <scope>NUCLEOTIDE SEQUENCE [LARGE SCALE GENOMIC DNA]</scope>
    <source>
        <strain evidence="3">OY26 / ATCC MYA-4695 / CBS 11777 / NBRC 106824 / NRRL Y48691</strain>
    </source>
</reference>
<feature type="region of interest" description="Disordered" evidence="1">
    <location>
        <begin position="383"/>
        <end position="482"/>
    </location>
</feature>
<evidence type="ECO:0000313" key="3">
    <source>
        <dbReference type="Proteomes" id="UP000015464"/>
    </source>
</evidence>
<feature type="compositionally biased region" description="Low complexity" evidence="1">
    <location>
        <begin position="309"/>
        <end position="319"/>
    </location>
</feature>
<feature type="compositionally biased region" description="Basic and acidic residues" evidence="1">
    <location>
        <begin position="445"/>
        <end position="454"/>
    </location>
</feature>
<dbReference type="AlphaFoldDB" id="S9VYQ7"/>
<evidence type="ECO:0000313" key="2">
    <source>
        <dbReference type="EMBL" id="EPY52793.1"/>
    </source>
</evidence>
<dbReference type="GeneID" id="25036436"/>
<feature type="region of interest" description="Disordered" evidence="1">
    <location>
        <begin position="123"/>
        <end position="148"/>
    </location>
</feature>
<dbReference type="PANTHER" id="PTHR28527:SF2">
    <property type="entry name" value="MATING-TYPE SWITCHING PROTEIN SWI2"/>
    <property type="match status" value="1"/>
</dbReference>
<feature type="region of interest" description="Disordered" evidence="1">
    <location>
        <begin position="1"/>
        <end position="101"/>
    </location>
</feature>
<protein>
    <submittedName>
        <fullName evidence="2">Swi5 complex subunit Swi2</fullName>
    </submittedName>
</protein>
<dbReference type="RefSeq" id="XP_013022671.1">
    <property type="nucleotide sequence ID" value="XM_013167217.1"/>
</dbReference>
<dbReference type="OrthoDB" id="5397527at2759"/>
<feature type="compositionally biased region" description="Polar residues" evidence="1">
    <location>
        <begin position="402"/>
        <end position="415"/>
    </location>
</feature>
<dbReference type="OMA" id="LKFTTML"/>
<feature type="region of interest" description="Disordered" evidence="1">
    <location>
        <begin position="301"/>
        <end position="321"/>
    </location>
</feature>
<feature type="compositionally biased region" description="Basic residues" evidence="1">
    <location>
        <begin position="137"/>
        <end position="147"/>
    </location>
</feature>
<feature type="compositionally biased region" description="Polar residues" evidence="1">
    <location>
        <begin position="253"/>
        <end position="275"/>
    </location>
</feature>
<gene>
    <name evidence="2" type="ORF">SPOG_02112</name>
</gene>
<name>S9VYQ7_SCHCR</name>
<evidence type="ECO:0000256" key="1">
    <source>
        <dbReference type="SAM" id="MobiDB-lite"/>
    </source>
</evidence>
<dbReference type="PANTHER" id="PTHR28527">
    <property type="entry name" value="MATING-TYPE SWITCHING PROTEIN SWI2-RELATED"/>
    <property type="match status" value="1"/>
</dbReference>
<accession>S9VYQ7</accession>
<sequence length="598" mass="67105">MKIHEIPRSEANTVKGKKHISTGFGIESDSSLLNDSSIQNSSVQPSSRKPLSDDFNEPLLTNIPSESFCEPEKRGRSFARNPCSSGKGPNGDNDQGDAYALENENLSIQPSCLENQLDKFDVSEGHKQGLPKTKIQKEKRKAGRPKKLSYVAEDILSEGLSHKRRRGRPRGWRKHPERDVCLEMIDAPVEKHNPKSVFEAVVVPLNSVKNSLKQEIANEPNDRTWDFEHHSGMNTDVNMQDGELEDSVPGLTFDSSIGPSSCDLPNNNESLNVTKSDPDSDTNFSFSDDDFAVLDKIEHEFEIHDTDQPKSTSPSSSPSHRITLCENNEALPQKSVTEIKEIQKNNTLNSRKENNNIFQSSSKAKAHHAGMRFHVRPTFNGRSNLEAKSIGKPSNFKYPSFLKSSRNNENTSSARNKPLVRSPFAQNNSGDRIKQTLSKPFRPPLKKDALHNIIEEGTEPESGPRSSRMMHLDDANLTNDGHSSVVSRLQSEVSNLQDQVSIVELAYDLENTQEDEVKLYENIQRWRRSAQLAVEVLFPVFSLKFTTMLQEVPESVLPSVVDDLRSKPCNIGTYLEQLNIPFSLLNYNPENDSWGDET</sequence>
<keyword evidence="3" id="KW-1185">Reference proteome</keyword>
<dbReference type="EMBL" id="KE546989">
    <property type="protein sequence ID" value="EPY52793.1"/>
    <property type="molecule type" value="Genomic_DNA"/>
</dbReference>
<proteinExistence type="predicted"/>